<gene>
    <name evidence="3" type="primary">porU</name>
    <name evidence="3" type="ORF">ACFSKV_14395</name>
</gene>
<dbReference type="Gene3D" id="3.40.50.10390">
    <property type="entry name" value="Gingipain r, domain 1"/>
    <property type="match status" value="1"/>
</dbReference>
<dbReference type="Proteomes" id="UP001597414">
    <property type="component" value="Unassembled WGS sequence"/>
</dbReference>
<evidence type="ECO:0000259" key="2">
    <source>
        <dbReference type="Pfam" id="PF01364"/>
    </source>
</evidence>
<dbReference type="Gene3D" id="3.40.50.1460">
    <property type="match status" value="1"/>
</dbReference>
<keyword evidence="1" id="KW-0732">Signal</keyword>
<evidence type="ECO:0000313" key="4">
    <source>
        <dbReference type="Proteomes" id="UP001597414"/>
    </source>
</evidence>
<evidence type="ECO:0000256" key="1">
    <source>
        <dbReference type="ARBA" id="ARBA00022729"/>
    </source>
</evidence>
<proteinExistence type="predicted"/>
<dbReference type="InterPro" id="IPR029031">
    <property type="entry name" value="Gingipain_N_sf"/>
</dbReference>
<comment type="caution">
    <text evidence="3">The sequence shown here is derived from an EMBL/GenBank/DDBJ whole genome shotgun (WGS) entry which is preliminary data.</text>
</comment>
<evidence type="ECO:0000313" key="3">
    <source>
        <dbReference type="EMBL" id="MFD2202764.1"/>
    </source>
</evidence>
<dbReference type="InterPro" id="IPR029030">
    <property type="entry name" value="Caspase-like_dom_sf"/>
</dbReference>
<dbReference type="Pfam" id="PF01364">
    <property type="entry name" value="Peptidase_C25"/>
    <property type="match status" value="1"/>
</dbReference>
<dbReference type="NCBIfam" id="NF033707">
    <property type="entry name" value="T9SS_sortase"/>
    <property type="match status" value="1"/>
</dbReference>
<sequence length="1083" mass="121915">MKVSKKNIFDLGFLFFFLGIYLHGFCQENQIFFKFPILEEGVYQLTSQQAREMGFPDLDRVSIFGNPGMLPQKLDSLDLGLREIPSKKIGDALYFFLVGPHRKMIIDEEFSYLHHYYSDTLYYLIGEKVKGASVNSSDLEISGNELEKLYKIQSLKWEESNLLSSGREWYSKPFFNGERFNFNIASDPTVKPLLITRIMAQSLAESQFEFFNNGSSVGSSSVSSIPNTTYGIKGRESVFKAELQMAASQNIQLSYRSSDINGTGYLSQSLLVSPYSNSSVDIGSYYILEPGIMRKRTGFIHWLIRDFYKVIEINGTEQTETGDIITLFQPESVPSITNWTSIDLGLRNENINAELIIISAPELLSQANRLADHKNQMGIITSVFTPDELYNAFGYGNRDITAIRNFLAHVYQGNNSLRNVLFFGKGTFDYKHKFGGRPNLVPTYSSRNSLNPLSTYSSDDYFGFLEFGQGEWEESSEGDELLQIGIGRIPATNFLESEEAVNKIINYEKGIEMGGNWKKNILFFADDGDNNIHLNDSETHVAFLENNHPEFEVRKLYLDRFEQVINEGIQSSPDAQEALKNSFRDGILLLNYVGHGNETTLTAERVFMVSDLPDYPENPLLPLFVTATCEFGRHDSPFIRSGAEELLFAQKKGAIALLTTGRPVFSSINFALNKAFIENVFKTENGIAKDLGEIFKLTKNQSLNGPFNRNFSLLGDPSLKLAVPELGMEANQILDIRLELETDTLKAMQEVAIKGSIIDPVSGAFLSNMEGEFELIIYDKPKTYKTLGDESSPVEFPEDTQIIFKGTGEVKDGLFSSQVFIPKNIENEVGNGIIRMFARLQDGKQEAIGAKRIDVGGTSENSPNDNIGPKITIRYGKDLAENPTSIASPTYPIQIILEDESGINIANTETGKNISLMINNSDVYILNSKYSAIEGSFKKGQIFAELQNLKEGNNEISIKAYDNLGNPSSFTFNLPVEGSLKLKILEHITYPNPSIEKSKFLIAHNRPKENLYLEFEVFSVKGDKIYSASKRYVEAEEILDDFEWNFFHSKTKNPTKGTYIYRLLLKSEKDYTFDVKSGKIIIQ</sequence>
<feature type="domain" description="Gingipain" evidence="2">
    <location>
        <begin position="356"/>
        <end position="721"/>
    </location>
</feature>
<keyword evidence="4" id="KW-1185">Reference proteome</keyword>
<dbReference type="SUPFAM" id="SSF52129">
    <property type="entry name" value="Caspase-like"/>
    <property type="match status" value="1"/>
</dbReference>
<dbReference type="RefSeq" id="WP_380804161.1">
    <property type="nucleotide sequence ID" value="NZ_JBHUIV010000020.1"/>
</dbReference>
<protein>
    <submittedName>
        <fullName evidence="3">Type IX secretion system sortase PorU</fullName>
    </submittedName>
</protein>
<organism evidence="3 4">
    <name type="scientific">Shivajiella indica</name>
    <dbReference type="NCBI Taxonomy" id="872115"/>
    <lineage>
        <taxon>Bacteria</taxon>
        <taxon>Pseudomonadati</taxon>
        <taxon>Bacteroidota</taxon>
        <taxon>Cytophagia</taxon>
        <taxon>Cytophagales</taxon>
        <taxon>Cyclobacteriaceae</taxon>
        <taxon>Shivajiella</taxon>
    </lineage>
</organism>
<dbReference type="CDD" id="cd02258">
    <property type="entry name" value="Peptidase_C25_N"/>
    <property type="match status" value="1"/>
</dbReference>
<name>A0ABW5BB92_9BACT</name>
<reference evidence="4" key="1">
    <citation type="journal article" date="2019" name="Int. J. Syst. Evol. Microbiol.">
        <title>The Global Catalogue of Microorganisms (GCM) 10K type strain sequencing project: providing services to taxonomists for standard genome sequencing and annotation.</title>
        <authorList>
            <consortium name="The Broad Institute Genomics Platform"/>
            <consortium name="The Broad Institute Genome Sequencing Center for Infectious Disease"/>
            <person name="Wu L."/>
            <person name="Ma J."/>
        </authorList>
    </citation>
    <scope>NUCLEOTIDE SEQUENCE [LARGE SCALE GENOMIC DNA]</scope>
    <source>
        <strain evidence="4">KCTC 19812</strain>
    </source>
</reference>
<dbReference type="InterPro" id="IPR001769">
    <property type="entry name" value="Gingipain"/>
</dbReference>
<dbReference type="EMBL" id="JBHUIV010000020">
    <property type="protein sequence ID" value="MFD2202764.1"/>
    <property type="molecule type" value="Genomic_DNA"/>
</dbReference>
<accession>A0ABW5BB92</accession>